<dbReference type="AlphaFoldDB" id="A0A4V3SAW1"/>
<dbReference type="Pfam" id="PF02902">
    <property type="entry name" value="Peptidase_C48"/>
    <property type="match status" value="1"/>
</dbReference>
<keyword evidence="2 5" id="KW-0645">Protease</keyword>
<evidence type="ECO:0000256" key="2">
    <source>
        <dbReference type="ARBA" id="ARBA00022670"/>
    </source>
</evidence>
<dbReference type="SUPFAM" id="SSF54001">
    <property type="entry name" value="Cysteine proteinases"/>
    <property type="match status" value="1"/>
</dbReference>
<dbReference type="GO" id="GO:0006508">
    <property type="term" value="P:proteolysis"/>
    <property type="evidence" value="ECO:0007669"/>
    <property type="project" value="UniProtKB-KW"/>
</dbReference>
<feature type="domain" description="Ubiquitin-like protease family profile" evidence="4">
    <location>
        <begin position="49"/>
        <end position="77"/>
    </location>
</feature>
<reference evidence="5 6" key="1">
    <citation type="journal article" date="2019" name="Philos. Trans. R. Soc. Lond., B, Biol. Sci.">
        <title>Ant behaviour and brain gene expression of defending hosts depend on the ecological success of the intruding social parasite.</title>
        <authorList>
            <person name="Kaur R."/>
            <person name="Stoldt M."/>
            <person name="Jongepier E."/>
            <person name="Feldmeyer B."/>
            <person name="Menzel F."/>
            <person name="Bornberg-Bauer E."/>
            <person name="Foitzik S."/>
        </authorList>
    </citation>
    <scope>NUCLEOTIDE SEQUENCE [LARGE SCALE GENOMIC DNA]</scope>
    <source>
        <tissue evidence="5">Whole body</tissue>
    </source>
</reference>
<dbReference type="STRING" id="300112.A0A4V3SAW1"/>
<keyword evidence="6" id="KW-1185">Reference proteome</keyword>
<dbReference type="Gene3D" id="1.10.418.20">
    <property type="match status" value="1"/>
</dbReference>
<comment type="similarity">
    <text evidence="1">Belongs to the peptidase C48 family.</text>
</comment>
<name>A0A4V3SAW1_9HYME</name>
<protein>
    <submittedName>
        <fullName evidence="5">Sentrin-specific protease 1</fullName>
    </submittedName>
</protein>
<dbReference type="Proteomes" id="UP000310200">
    <property type="component" value="Unassembled WGS sequence"/>
</dbReference>
<dbReference type="GO" id="GO:0008234">
    <property type="term" value="F:cysteine-type peptidase activity"/>
    <property type="evidence" value="ECO:0007669"/>
    <property type="project" value="InterPro"/>
</dbReference>
<dbReference type="InterPro" id="IPR003653">
    <property type="entry name" value="Peptidase_C48_C"/>
</dbReference>
<evidence type="ECO:0000313" key="5">
    <source>
        <dbReference type="EMBL" id="TGZ50554.1"/>
    </source>
</evidence>
<dbReference type="EMBL" id="QBLH01001948">
    <property type="protein sequence ID" value="TGZ50554.1"/>
    <property type="molecule type" value="Genomic_DNA"/>
</dbReference>
<evidence type="ECO:0000313" key="6">
    <source>
        <dbReference type="Proteomes" id="UP000310200"/>
    </source>
</evidence>
<comment type="caution">
    <text evidence="5">The sequence shown here is derived from an EMBL/GenBank/DDBJ whole genome shotgun (WGS) entry which is preliminary data.</text>
</comment>
<proteinExistence type="inferred from homology"/>
<sequence>MEVMEGFGLKLTRKDLYALADLNWLNDKVINFYMNLLIARGTSSDTYPKSAKNIPQQMKNSDCGVFSCMFANKNIKYKNV</sequence>
<organism evidence="5 6">
    <name type="scientific">Temnothorax longispinosus</name>
    <dbReference type="NCBI Taxonomy" id="300112"/>
    <lineage>
        <taxon>Eukaryota</taxon>
        <taxon>Metazoa</taxon>
        <taxon>Ecdysozoa</taxon>
        <taxon>Arthropoda</taxon>
        <taxon>Hexapoda</taxon>
        <taxon>Insecta</taxon>
        <taxon>Pterygota</taxon>
        <taxon>Neoptera</taxon>
        <taxon>Endopterygota</taxon>
        <taxon>Hymenoptera</taxon>
        <taxon>Apocrita</taxon>
        <taxon>Aculeata</taxon>
        <taxon>Formicoidea</taxon>
        <taxon>Formicidae</taxon>
        <taxon>Myrmicinae</taxon>
        <taxon>Temnothorax</taxon>
    </lineage>
</organism>
<keyword evidence="3" id="KW-0378">Hydrolase</keyword>
<dbReference type="InterPro" id="IPR038765">
    <property type="entry name" value="Papain-like_cys_pep_sf"/>
</dbReference>
<accession>A0A4V3SAW1</accession>
<evidence type="ECO:0000259" key="4">
    <source>
        <dbReference type="Pfam" id="PF02902"/>
    </source>
</evidence>
<evidence type="ECO:0000256" key="1">
    <source>
        <dbReference type="ARBA" id="ARBA00005234"/>
    </source>
</evidence>
<evidence type="ECO:0000256" key="3">
    <source>
        <dbReference type="ARBA" id="ARBA00022801"/>
    </source>
</evidence>
<gene>
    <name evidence="5" type="ORF">DBV15_12770</name>
</gene>